<feature type="repeat" description="RCC1" evidence="7">
    <location>
        <begin position="208"/>
        <end position="259"/>
    </location>
</feature>
<accession>A0AAR2K539</accession>
<dbReference type="Gene3D" id="3.30.2410.10">
    <property type="entry name" value="Hect, E3 ligase catalytic domain"/>
    <property type="match status" value="1"/>
</dbReference>
<feature type="repeat" description="RCC1" evidence="7">
    <location>
        <begin position="155"/>
        <end position="207"/>
    </location>
</feature>
<dbReference type="AlphaFoldDB" id="A0AAR2K539"/>
<feature type="repeat" description="RCC1" evidence="7">
    <location>
        <begin position="102"/>
        <end position="154"/>
    </location>
</feature>
<dbReference type="PROSITE" id="PS00626">
    <property type="entry name" value="RCC1_2"/>
    <property type="match status" value="3"/>
</dbReference>
<dbReference type="Proteomes" id="UP001501920">
    <property type="component" value="Chromosome 5"/>
</dbReference>
<dbReference type="GO" id="GO:0005737">
    <property type="term" value="C:cytoplasm"/>
    <property type="evidence" value="ECO:0007669"/>
    <property type="project" value="UniProtKB-SubCell"/>
</dbReference>
<dbReference type="InterPro" id="IPR000408">
    <property type="entry name" value="Reg_chr_condens"/>
</dbReference>
<reference evidence="9 10" key="1">
    <citation type="submission" date="2020-10" db="EMBL/GenBank/DDBJ databases">
        <title>Pygocentrus nattereri (red-bellied piranha) genome, fPygNat1, primary haplotype.</title>
        <authorList>
            <person name="Myers G."/>
            <person name="Meyer A."/>
            <person name="Karagic N."/>
            <person name="Pippel M."/>
            <person name="Winkler S."/>
            <person name="Tracey A."/>
            <person name="Wood J."/>
            <person name="Formenti G."/>
            <person name="Howe K."/>
            <person name="Fedrigo O."/>
            <person name="Jarvis E.D."/>
        </authorList>
    </citation>
    <scope>NUCLEOTIDE SEQUENCE [LARGE SCALE GENOMIC DNA]</scope>
</reference>
<keyword evidence="5 6" id="KW-0833">Ubl conjugation pathway</keyword>
<dbReference type="SUPFAM" id="SSF56204">
    <property type="entry name" value="Hect, E3 ligase catalytic domain"/>
    <property type="match status" value="1"/>
</dbReference>
<dbReference type="Gene3D" id="2.130.10.30">
    <property type="entry name" value="Regulator of chromosome condensation 1/beta-lactamase-inhibitor protein II"/>
    <property type="match status" value="2"/>
</dbReference>
<sequence>MLCWGSSAWGQLGLGNSESAVFEPRSCRMLNGKGLKEVACGGQHSLFLLHDGSVYTCGSNSRGQLGHEKTGTKPELVVALDAQKIASMACGEAHSLAVNEQGQVFAWGAGDGGQLGLGTAEEAVRVPRLIKKLCEHRISQVMCGNQHCIALSKDGQLFTWGQNSSGQLGLGKGEPSSLSPQPLKSLCGIPLAQISAGGDHSFALSLSGAVFGWGRNSAGQLGLNDEQDRAVPCHIKFLRSQKVVYISCGEEHTAALTKDGGLFTFGNGSRGQLGHDSTNNEPLPRRVLELMGTEVSQIACGKHHTLAFVPSTGLVYAFGCNAHGQLGLGTRGHAKIPMPVRNIQPPYLKCSLDSVYISYIWVLRPKPIKSLLSDLFKNSVFDDGHFKTNPKVPGIDLNSVRLLFETLMKPAYSRLLEQTTKSFESLLIPQLPCSPPDVEAMRIYLILSECPALHDSKNYISLTIPLAMAILRLDTNPSKVLDNWWSLVDCEVFSRLVEMYKSIVVFLLTSGKALLIPVFLESYISATLRLLEKLHKVNQKAQHVEYNCFYIPDVTSLVDIQEDYLKWFLSKAEIVSFHFQSSVTLCAYPFILNAQAKTTMLQTDAELQMQMAVSGANLHNVFMLLTLEPLLAQNPFLVLHVRRDHLVSDALRELTIYNDVDLKKPLKVIFDGEEAVDAGGVTKEFFLLLLKELMDPVYGMFTHYPESNLLWFSDKCFVEHNWFHLIGIVCGLAIYNSTVVDLHFPLVLYKKLLDVCPALDDLKELSPTEGRSLQQLLDYEGDDVEEAFCLNFAITREHYGVTEVKELVPGGENITVVRSNREEFVQAYLRYVFSDSVQELYSAFSGGFLKVCGGRILSLFQPSELMAMVVGNSSYNWEELEKNAVYKGEFSASHPTVRMFWEVFHNFPLEKKKQFLLFLTGSDRIPIHGMASLRIVLQSTSAAEHYLPVAHTCYNLLDMPCYKTKETLHTRLTRAIEQYEGFSLV</sequence>
<dbReference type="InterPro" id="IPR009091">
    <property type="entry name" value="RCC1/BLIP-II"/>
</dbReference>
<keyword evidence="3" id="KW-0808">Transferase</keyword>
<dbReference type="InterPro" id="IPR000569">
    <property type="entry name" value="HECT_dom"/>
</dbReference>
<dbReference type="PANTHER" id="PTHR45622:SF18">
    <property type="entry name" value="E3 UBIQUITIN-PROTEIN LIGASE HERC3-RELATED"/>
    <property type="match status" value="1"/>
</dbReference>
<dbReference type="PROSITE" id="PS50012">
    <property type="entry name" value="RCC1_3"/>
    <property type="match status" value="7"/>
</dbReference>
<feature type="repeat" description="RCC1" evidence="7">
    <location>
        <begin position="52"/>
        <end position="101"/>
    </location>
</feature>
<feature type="active site" description="Glycyl thioester intermediate" evidence="6">
    <location>
        <position position="953"/>
    </location>
</feature>
<evidence type="ECO:0000313" key="9">
    <source>
        <dbReference type="Ensembl" id="ENSPNAP00000057589.1"/>
    </source>
</evidence>
<dbReference type="SUPFAM" id="SSF50985">
    <property type="entry name" value="RCC1/BLIP-II"/>
    <property type="match status" value="1"/>
</dbReference>
<evidence type="ECO:0000256" key="5">
    <source>
        <dbReference type="ARBA" id="ARBA00022786"/>
    </source>
</evidence>
<evidence type="ECO:0000256" key="2">
    <source>
        <dbReference type="ARBA" id="ARBA00022490"/>
    </source>
</evidence>
<evidence type="ECO:0000256" key="6">
    <source>
        <dbReference type="PROSITE-ProRule" id="PRU00104"/>
    </source>
</evidence>
<feature type="repeat" description="RCC1" evidence="7">
    <location>
        <begin position="313"/>
        <end position="340"/>
    </location>
</feature>
<dbReference type="Pfam" id="PF25390">
    <property type="entry name" value="WD40_RLD"/>
    <property type="match status" value="1"/>
</dbReference>
<dbReference type="Gene3D" id="3.30.2160.10">
    <property type="entry name" value="Hect, E3 ligase catalytic domain"/>
    <property type="match status" value="1"/>
</dbReference>
<feature type="domain" description="HECT" evidence="8">
    <location>
        <begin position="658"/>
        <end position="985"/>
    </location>
</feature>
<dbReference type="InterPro" id="IPR058923">
    <property type="entry name" value="RCC1-like_dom"/>
</dbReference>
<feature type="repeat" description="RCC1" evidence="7">
    <location>
        <begin position="260"/>
        <end position="311"/>
    </location>
</feature>
<dbReference type="Gene3D" id="3.90.1750.10">
    <property type="entry name" value="Hect, E3 ligase catalytic domains"/>
    <property type="match status" value="1"/>
</dbReference>
<dbReference type="PROSITE" id="PS50237">
    <property type="entry name" value="HECT"/>
    <property type="match status" value="1"/>
</dbReference>
<dbReference type="CDD" id="cd00078">
    <property type="entry name" value="HECTc"/>
    <property type="match status" value="1"/>
</dbReference>
<evidence type="ECO:0000313" key="10">
    <source>
        <dbReference type="Proteomes" id="UP001501920"/>
    </source>
</evidence>
<dbReference type="FunFam" id="3.30.2410.10:FF:000003">
    <property type="entry name" value="probable E3 ubiquitin-protein ligase HERC4 isoform X1"/>
    <property type="match status" value="1"/>
</dbReference>
<dbReference type="Ensembl" id="ENSPNAT00000079522.1">
    <property type="protein sequence ID" value="ENSPNAP00000057589.1"/>
    <property type="gene ID" value="ENSPNAG00000023138.2"/>
</dbReference>
<evidence type="ECO:0000256" key="3">
    <source>
        <dbReference type="ARBA" id="ARBA00022679"/>
    </source>
</evidence>
<keyword evidence="10" id="KW-1185">Reference proteome</keyword>
<keyword evidence="2" id="KW-0963">Cytoplasm</keyword>
<name>A0AAR2K539_PYGNA</name>
<feature type="repeat" description="RCC1" evidence="7">
    <location>
        <begin position="1"/>
        <end position="51"/>
    </location>
</feature>
<organism evidence="9 10">
    <name type="scientific">Pygocentrus nattereri</name>
    <name type="common">Red-bellied piranha</name>
    <dbReference type="NCBI Taxonomy" id="42514"/>
    <lineage>
        <taxon>Eukaryota</taxon>
        <taxon>Metazoa</taxon>
        <taxon>Chordata</taxon>
        <taxon>Craniata</taxon>
        <taxon>Vertebrata</taxon>
        <taxon>Euteleostomi</taxon>
        <taxon>Actinopterygii</taxon>
        <taxon>Neopterygii</taxon>
        <taxon>Teleostei</taxon>
        <taxon>Ostariophysi</taxon>
        <taxon>Characiformes</taxon>
        <taxon>Characoidei</taxon>
        <taxon>Pygocentrus</taxon>
    </lineage>
</organism>
<comment type="subcellular location">
    <subcellularLocation>
        <location evidence="1">Cytoplasm</location>
    </subcellularLocation>
</comment>
<dbReference type="Pfam" id="PF00632">
    <property type="entry name" value="HECT"/>
    <property type="match status" value="1"/>
</dbReference>
<dbReference type="GeneTree" id="ENSGT00940000158189"/>
<evidence type="ECO:0000256" key="1">
    <source>
        <dbReference type="ARBA" id="ARBA00004496"/>
    </source>
</evidence>
<dbReference type="PRINTS" id="PR00633">
    <property type="entry name" value="RCCNDNSATION"/>
</dbReference>
<proteinExistence type="predicted"/>
<dbReference type="PANTHER" id="PTHR45622">
    <property type="entry name" value="UBIQUITIN-PROTEIN LIGASE E3A-RELATED"/>
    <property type="match status" value="1"/>
</dbReference>
<dbReference type="FunFam" id="3.30.2160.10:FF:000004">
    <property type="entry name" value="probable E3 ubiquitin-protein ligase HERC4 isoform X1"/>
    <property type="match status" value="1"/>
</dbReference>
<dbReference type="InterPro" id="IPR051709">
    <property type="entry name" value="Ub-ligase/GTPase-reg"/>
</dbReference>
<protein>
    <recommendedName>
        <fullName evidence="8">HECT domain-containing protein</fullName>
    </recommendedName>
</protein>
<dbReference type="GO" id="GO:0004842">
    <property type="term" value="F:ubiquitin-protein transferase activity"/>
    <property type="evidence" value="ECO:0007669"/>
    <property type="project" value="InterPro"/>
</dbReference>
<evidence type="ECO:0000256" key="4">
    <source>
        <dbReference type="ARBA" id="ARBA00022737"/>
    </source>
</evidence>
<dbReference type="SMART" id="SM00119">
    <property type="entry name" value="HECTc"/>
    <property type="match status" value="1"/>
</dbReference>
<evidence type="ECO:0000256" key="7">
    <source>
        <dbReference type="PROSITE-ProRule" id="PRU00235"/>
    </source>
</evidence>
<reference evidence="9" key="3">
    <citation type="submission" date="2025-09" db="UniProtKB">
        <authorList>
            <consortium name="Ensembl"/>
        </authorList>
    </citation>
    <scope>IDENTIFICATION</scope>
</reference>
<dbReference type="InterPro" id="IPR035983">
    <property type="entry name" value="Hect_E3_ubiquitin_ligase"/>
</dbReference>
<evidence type="ECO:0000259" key="8">
    <source>
        <dbReference type="PROSITE" id="PS50237"/>
    </source>
</evidence>
<reference evidence="9" key="2">
    <citation type="submission" date="2025-08" db="UniProtKB">
        <authorList>
            <consortium name="Ensembl"/>
        </authorList>
    </citation>
    <scope>IDENTIFICATION</scope>
</reference>
<keyword evidence="4" id="KW-0677">Repeat</keyword>